<feature type="transmembrane region" description="Helical" evidence="5">
    <location>
        <begin position="326"/>
        <end position="343"/>
    </location>
</feature>
<evidence type="ECO:0000256" key="5">
    <source>
        <dbReference type="SAM" id="Phobius"/>
    </source>
</evidence>
<dbReference type="SUPFAM" id="SSF103473">
    <property type="entry name" value="MFS general substrate transporter"/>
    <property type="match status" value="1"/>
</dbReference>
<evidence type="ECO:0000256" key="4">
    <source>
        <dbReference type="ARBA" id="ARBA00023136"/>
    </source>
</evidence>
<keyword evidence="7" id="KW-1185">Reference proteome</keyword>
<feature type="transmembrane region" description="Helical" evidence="5">
    <location>
        <begin position="235"/>
        <end position="255"/>
    </location>
</feature>
<feature type="transmembrane region" description="Helical" evidence="5">
    <location>
        <begin position="95"/>
        <end position="115"/>
    </location>
</feature>
<keyword evidence="2 5" id="KW-0812">Transmembrane</keyword>
<name>A0A9W6SMD1_9ACTN</name>
<evidence type="ECO:0000313" key="6">
    <source>
        <dbReference type="EMBL" id="GLZ78567.1"/>
    </source>
</evidence>
<dbReference type="InterPro" id="IPR036259">
    <property type="entry name" value="MFS_trans_sf"/>
</dbReference>
<keyword evidence="4 5" id="KW-0472">Membrane</keyword>
<feature type="transmembrane region" description="Helical" evidence="5">
    <location>
        <begin position="294"/>
        <end position="314"/>
    </location>
</feature>
<evidence type="ECO:0000256" key="3">
    <source>
        <dbReference type="ARBA" id="ARBA00022989"/>
    </source>
</evidence>
<proteinExistence type="predicted"/>
<feature type="transmembrane region" description="Helical" evidence="5">
    <location>
        <begin position="71"/>
        <end position="89"/>
    </location>
</feature>
<protein>
    <submittedName>
        <fullName evidence="6">MFS transporter</fullName>
    </submittedName>
</protein>
<dbReference type="PANTHER" id="PTHR23514">
    <property type="entry name" value="BYPASS OF STOP CODON PROTEIN 6"/>
    <property type="match status" value="1"/>
</dbReference>
<reference evidence="6" key="1">
    <citation type="submission" date="2023-03" db="EMBL/GenBank/DDBJ databases">
        <title>Actinorhabdospora filicis NBRC 111898.</title>
        <authorList>
            <person name="Ichikawa N."/>
            <person name="Sato H."/>
            <person name="Tonouchi N."/>
        </authorList>
    </citation>
    <scope>NUCLEOTIDE SEQUENCE</scope>
    <source>
        <strain evidence="6">NBRC 111898</strain>
    </source>
</reference>
<gene>
    <name evidence="6" type="ORF">Afil01_33740</name>
</gene>
<dbReference type="EMBL" id="BSTX01000002">
    <property type="protein sequence ID" value="GLZ78567.1"/>
    <property type="molecule type" value="Genomic_DNA"/>
</dbReference>
<feature type="transmembrane region" description="Helical" evidence="5">
    <location>
        <begin position="159"/>
        <end position="180"/>
    </location>
</feature>
<dbReference type="PANTHER" id="PTHR23514:SF13">
    <property type="entry name" value="INNER MEMBRANE PROTEIN YBJJ"/>
    <property type="match status" value="1"/>
</dbReference>
<dbReference type="InterPro" id="IPR051788">
    <property type="entry name" value="MFS_Transporter"/>
</dbReference>
<evidence type="ECO:0000256" key="1">
    <source>
        <dbReference type="ARBA" id="ARBA00004141"/>
    </source>
</evidence>
<feature type="transmembrane region" description="Helical" evidence="5">
    <location>
        <begin position="44"/>
        <end position="64"/>
    </location>
</feature>
<dbReference type="Proteomes" id="UP001165079">
    <property type="component" value="Unassembled WGS sequence"/>
</dbReference>
<accession>A0A9W6SMD1</accession>
<feature type="transmembrane region" description="Helical" evidence="5">
    <location>
        <begin position="349"/>
        <end position="370"/>
    </location>
</feature>
<comment type="caution">
    <text evidence="6">The sequence shown here is derived from an EMBL/GenBank/DDBJ whole genome shotgun (WGS) entry which is preliminary data.</text>
</comment>
<comment type="subcellular location">
    <subcellularLocation>
        <location evidence="1">Membrane</location>
        <topology evidence="1">Multi-pass membrane protein</topology>
    </subcellularLocation>
</comment>
<feature type="transmembrane region" description="Helical" evidence="5">
    <location>
        <begin position="201"/>
        <end position="223"/>
    </location>
</feature>
<dbReference type="Gene3D" id="1.20.1250.20">
    <property type="entry name" value="MFS general substrate transporter like domains"/>
    <property type="match status" value="2"/>
</dbReference>
<keyword evidence="3 5" id="KW-1133">Transmembrane helix</keyword>
<sequence>MVSLPRRVLAVYFFLTGTLFALWGATLAATDARLGLGPGRLGTVLLAMSLAAIATVPLAGRAAARWGSCRTVRTAAPAAAVAMAGPALAWDHLSLLAAAVVLGAMSGAMNVVLGLRAVETERATGRPLMGRMQGLWTLGSVAGAGAVTIAFHLGAGARAVLVAGGLLLAALYIAVAGPGGGRASAVAPPPVTAGTGRGVRLVVLGVIGASAFVVEGAAADWAGVHAATVLGASPAAASLAYTVFCVAMTGVRFAGDALRARLGAARTVRAAGATAIGGLTLVLASPALGTPAALIGWAVAGAGVAMVWPVVASAAGDEGGLPRVSAIGYGGGLAGPALIGGLAEAATLPVALLLPAALAVLIALAAPPVLRPGRSGLPGVEAAHAAV</sequence>
<feature type="transmembrane region" description="Helical" evidence="5">
    <location>
        <begin position="267"/>
        <end position="288"/>
    </location>
</feature>
<feature type="transmembrane region" description="Helical" evidence="5">
    <location>
        <begin position="135"/>
        <end position="153"/>
    </location>
</feature>
<dbReference type="AlphaFoldDB" id="A0A9W6SMD1"/>
<evidence type="ECO:0000256" key="2">
    <source>
        <dbReference type="ARBA" id="ARBA00022692"/>
    </source>
</evidence>
<organism evidence="6 7">
    <name type="scientific">Actinorhabdospora filicis</name>
    <dbReference type="NCBI Taxonomy" id="1785913"/>
    <lineage>
        <taxon>Bacteria</taxon>
        <taxon>Bacillati</taxon>
        <taxon>Actinomycetota</taxon>
        <taxon>Actinomycetes</taxon>
        <taxon>Micromonosporales</taxon>
        <taxon>Micromonosporaceae</taxon>
        <taxon>Actinorhabdospora</taxon>
    </lineage>
</organism>
<dbReference type="GO" id="GO:0016020">
    <property type="term" value="C:membrane"/>
    <property type="evidence" value="ECO:0007669"/>
    <property type="project" value="UniProtKB-SubCell"/>
</dbReference>
<evidence type="ECO:0000313" key="7">
    <source>
        <dbReference type="Proteomes" id="UP001165079"/>
    </source>
</evidence>
<dbReference type="RefSeq" id="WP_285663717.1">
    <property type="nucleotide sequence ID" value="NZ_BSTX01000002.1"/>
</dbReference>